<sequence>MTIHRHDPAITRVNGTGGANLGTASAATGDTAAGRADDPDAIRRDIERTRAELGDTVEALASKAHVTDRLRGRAAGAGRRARDRASAAGERVGAAGQRISEVAPGALGRTPGRGLAPLIGAGLAAAVVGALLVRRRARSGRGGRGAGMARHRPERARARRSVPAGPFPTGRHAMGRLASGRYGAVPRAATLPTAVRRMAPRRMAARRGPVRRGRW</sequence>
<keyword evidence="2" id="KW-1133">Transmembrane helix</keyword>
<reference evidence="3 4" key="1">
    <citation type="submission" date="2020-07" db="EMBL/GenBank/DDBJ databases">
        <title>Sequencing the genomes of 1000 actinobacteria strains.</title>
        <authorList>
            <person name="Klenk H.-P."/>
        </authorList>
    </citation>
    <scope>NUCLEOTIDE SEQUENCE [LARGE SCALE GENOMIC DNA]</scope>
    <source>
        <strain evidence="3 4">DSM 42178</strain>
    </source>
</reference>
<feature type="region of interest" description="Disordered" evidence="1">
    <location>
        <begin position="138"/>
        <end position="174"/>
    </location>
</feature>
<evidence type="ECO:0008006" key="5">
    <source>
        <dbReference type="Google" id="ProtNLM"/>
    </source>
</evidence>
<evidence type="ECO:0000313" key="4">
    <source>
        <dbReference type="Proteomes" id="UP000567795"/>
    </source>
</evidence>
<keyword evidence="2" id="KW-0472">Membrane</keyword>
<dbReference type="InterPro" id="IPR022062">
    <property type="entry name" value="DUF3618"/>
</dbReference>
<evidence type="ECO:0000313" key="3">
    <source>
        <dbReference type="EMBL" id="NYI04174.1"/>
    </source>
</evidence>
<dbReference type="EMBL" id="JACBZD010000001">
    <property type="protein sequence ID" value="NYI04174.1"/>
    <property type="molecule type" value="Genomic_DNA"/>
</dbReference>
<feature type="region of interest" description="Disordered" evidence="1">
    <location>
        <begin position="1"/>
        <end position="37"/>
    </location>
</feature>
<name>A0A852ZTS4_9ACTN</name>
<organism evidence="3 4">
    <name type="scientific">Allostreptomyces psammosilenae</name>
    <dbReference type="NCBI Taxonomy" id="1892865"/>
    <lineage>
        <taxon>Bacteria</taxon>
        <taxon>Bacillati</taxon>
        <taxon>Actinomycetota</taxon>
        <taxon>Actinomycetes</taxon>
        <taxon>Kitasatosporales</taxon>
        <taxon>Streptomycetaceae</taxon>
        <taxon>Allostreptomyces</taxon>
    </lineage>
</organism>
<feature type="transmembrane region" description="Helical" evidence="2">
    <location>
        <begin position="114"/>
        <end position="133"/>
    </location>
</feature>
<dbReference type="AlphaFoldDB" id="A0A852ZTS4"/>
<keyword evidence="4" id="KW-1185">Reference proteome</keyword>
<gene>
    <name evidence="3" type="ORF">FHU37_001117</name>
</gene>
<dbReference type="Proteomes" id="UP000567795">
    <property type="component" value="Unassembled WGS sequence"/>
</dbReference>
<feature type="compositionally biased region" description="Basic residues" evidence="1">
    <location>
        <begin position="149"/>
        <end position="160"/>
    </location>
</feature>
<feature type="region of interest" description="Disordered" evidence="1">
    <location>
        <begin position="71"/>
        <end position="94"/>
    </location>
</feature>
<feature type="compositionally biased region" description="Low complexity" evidence="1">
    <location>
        <begin position="22"/>
        <end position="34"/>
    </location>
</feature>
<dbReference type="Pfam" id="PF12277">
    <property type="entry name" value="DUF3618"/>
    <property type="match status" value="1"/>
</dbReference>
<protein>
    <recommendedName>
        <fullName evidence="5">DUF3618 domain-containing protein</fullName>
    </recommendedName>
</protein>
<comment type="caution">
    <text evidence="3">The sequence shown here is derived from an EMBL/GenBank/DDBJ whole genome shotgun (WGS) entry which is preliminary data.</text>
</comment>
<proteinExistence type="predicted"/>
<accession>A0A852ZTS4</accession>
<evidence type="ECO:0000256" key="2">
    <source>
        <dbReference type="SAM" id="Phobius"/>
    </source>
</evidence>
<dbReference type="RefSeq" id="WP_246449587.1">
    <property type="nucleotide sequence ID" value="NZ_JACBZD010000001.1"/>
</dbReference>
<keyword evidence="2" id="KW-0812">Transmembrane</keyword>
<evidence type="ECO:0000256" key="1">
    <source>
        <dbReference type="SAM" id="MobiDB-lite"/>
    </source>
</evidence>